<dbReference type="SUPFAM" id="SSF51182">
    <property type="entry name" value="RmlC-like cupins"/>
    <property type="match status" value="1"/>
</dbReference>
<evidence type="ECO:0000313" key="4">
    <source>
        <dbReference type="Proteomes" id="UP000616839"/>
    </source>
</evidence>
<evidence type="ECO:0000256" key="1">
    <source>
        <dbReference type="SAM" id="MobiDB-lite"/>
    </source>
</evidence>
<dbReference type="Gene3D" id="2.60.120.10">
    <property type="entry name" value="Jelly Rolls"/>
    <property type="match status" value="1"/>
</dbReference>
<dbReference type="Proteomes" id="UP000616839">
    <property type="component" value="Unassembled WGS sequence"/>
</dbReference>
<organism evidence="3 4">
    <name type="scientific">Nocardioides donggukensis</name>
    <dbReference type="NCBI Taxonomy" id="2774019"/>
    <lineage>
        <taxon>Bacteria</taxon>
        <taxon>Bacillati</taxon>
        <taxon>Actinomycetota</taxon>
        <taxon>Actinomycetes</taxon>
        <taxon>Propionibacteriales</taxon>
        <taxon>Nocardioidaceae</taxon>
        <taxon>Nocardioides</taxon>
    </lineage>
</organism>
<evidence type="ECO:0000259" key="2">
    <source>
        <dbReference type="Pfam" id="PF07883"/>
    </source>
</evidence>
<dbReference type="InterPro" id="IPR011051">
    <property type="entry name" value="RmlC_Cupin_sf"/>
</dbReference>
<reference evidence="3" key="1">
    <citation type="submission" date="2020-09" db="EMBL/GenBank/DDBJ databases">
        <title>Nocardioides sp. strain MJB4 16S ribosomal RNA gene Genome sequencing and assembly.</title>
        <authorList>
            <person name="Kim I."/>
        </authorList>
    </citation>
    <scope>NUCLEOTIDE SEQUENCE</scope>
    <source>
        <strain evidence="3">MJB4</strain>
    </source>
</reference>
<protein>
    <submittedName>
        <fullName evidence="3">Cupin domain-containing protein</fullName>
    </submittedName>
</protein>
<comment type="caution">
    <text evidence="3">The sequence shown here is derived from an EMBL/GenBank/DDBJ whole genome shotgun (WGS) entry which is preliminary data.</text>
</comment>
<dbReference type="InterPro" id="IPR014710">
    <property type="entry name" value="RmlC-like_jellyroll"/>
</dbReference>
<feature type="domain" description="Cupin type-2" evidence="2">
    <location>
        <begin position="52"/>
        <end position="119"/>
    </location>
</feature>
<accession>A0A927K4H9</accession>
<evidence type="ECO:0000313" key="3">
    <source>
        <dbReference type="EMBL" id="MBD8870339.1"/>
    </source>
</evidence>
<dbReference type="InterPro" id="IPR053146">
    <property type="entry name" value="QDO-like"/>
</dbReference>
<name>A0A927K4H9_9ACTN</name>
<gene>
    <name evidence="3" type="ORF">IE331_11950</name>
</gene>
<dbReference type="InterPro" id="IPR013096">
    <property type="entry name" value="Cupin_2"/>
</dbReference>
<feature type="region of interest" description="Disordered" evidence="1">
    <location>
        <begin position="1"/>
        <end position="34"/>
    </location>
</feature>
<proteinExistence type="predicted"/>
<sequence>MSYPDPVHLGSGEASASYRPAGTPPELPRPGGAASYLATGADTGGRFGLYRWDMGPQPAGADAHFHRTFAESFFVLTGTVRLYDGRAWFDGSPGDWVHVPEGGLHGFRNESGQPASLLIHFAPGVPREAYFKGLVEIAEGRWQPGREEFLAFCEEHDNIYV</sequence>
<dbReference type="AlphaFoldDB" id="A0A927K4H9"/>
<keyword evidence="4" id="KW-1185">Reference proteome</keyword>
<dbReference type="PANTHER" id="PTHR36440:SF1">
    <property type="entry name" value="PUTATIVE (AFU_ORTHOLOGUE AFUA_8G07350)-RELATED"/>
    <property type="match status" value="1"/>
</dbReference>
<dbReference type="PANTHER" id="PTHR36440">
    <property type="entry name" value="PUTATIVE (AFU_ORTHOLOGUE AFUA_8G07350)-RELATED"/>
    <property type="match status" value="1"/>
</dbReference>
<dbReference type="Pfam" id="PF07883">
    <property type="entry name" value="Cupin_2"/>
    <property type="match status" value="1"/>
</dbReference>
<dbReference type="RefSeq" id="WP_192143652.1">
    <property type="nucleotide sequence ID" value="NZ_JACYXZ010000003.1"/>
</dbReference>
<dbReference type="EMBL" id="JACYXZ010000003">
    <property type="protein sequence ID" value="MBD8870339.1"/>
    <property type="molecule type" value="Genomic_DNA"/>
</dbReference>